<dbReference type="InterPro" id="IPR006058">
    <property type="entry name" value="2Fe2S_fd_BS"/>
</dbReference>
<dbReference type="Gene3D" id="2.40.33.20">
    <property type="entry name" value="PK beta-barrel domain-like"/>
    <property type="match status" value="1"/>
</dbReference>
<evidence type="ECO:0000256" key="6">
    <source>
        <dbReference type="ARBA" id="ARBA00023002"/>
    </source>
</evidence>
<dbReference type="GO" id="GO:0016491">
    <property type="term" value="F:oxidoreductase activity"/>
    <property type="evidence" value="ECO:0007669"/>
    <property type="project" value="UniProtKB-KW"/>
</dbReference>
<keyword evidence="3" id="KW-0288">FMN</keyword>
<dbReference type="InterPro" id="IPR005163">
    <property type="entry name" value="Tri_helical_YiiM-like"/>
</dbReference>
<feature type="domain" description="MOSC" evidence="10">
    <location>
        <begin position="64"/>
        <end position="211"/>
    </location>
</feature>
<name>A0A4S9VC64_AURPU</name>
<dbReference type="PRINTS" id="PR00409">
    <property type="entry name" value="PHDIOXRDTASE"/>
</dbReference>
<keyword evidence="6" id="KW-0560">Oxidoreductase</keyword>
<comment type="caution">
    <text evidence="12">The sequence shown here is derived from an EMBL/GenBank/DDBJ whole genome shotgun (WGS) entry which is preliminary data.</text>
</comment>
<dbReference type="CDD" id="cd00207">
    <property type="entry name" value="fer2"/>
    <property type="match status" value="1"/>
</dbReference>
<evidence type="ECO:0000313" key="12">
    <source>
        <dbReference type="EMBL" id="THZ49350.1"/>
    </source>
</evidence>
<gene>
    <name evidence="12" type="ORF">D6C90_03553</name>
</gene>
<dbReference type="PANTHER" id="PTHR30212:SF2">
    <property type="entry name" value="PROTEIN YIIM"/>
    <property type="match status" value="1"/>
</dbReference>
<dbReference type="InterPro" id="IPR054582">
    <property type="entry name" value="DmmA-like_N"/>
</dbReference>
<dbReference type="InterPro" id="IPR011037">
    <property type="entry name" value="Pyrv_Knase-like_insert_dom_sf"/>
</dbReference>
<protein>
    <submittedName>
        <fullName evidence="12">MOSC domain-containing protein</fullName>
    </submittedName>
</protein>
<dbReference type="InterPro" id="IPR017938">
    <property type="entry name" value="Riboflavin_synthase-like_b-brl"/>
</dbReference>
<dbReference type="Pfam" id="PF03475">
    <property type="entry name" value="YiiM_3-alpha"/>
    <property type="match status" value="1"/>
</dbReference>
<evidence type="ECO:0000259" key="9">
    <source>
        <dbReference type="PROSITE" id="PS51085"/>
    </source>
</evidence>
<dbReference type="GO" id="GO:0030170">
    <property type="term" value="F:pyridoxal phosphate binding"/>
    <property type="evidence" value="ECO:0007669"/>
    <property type="project" value="InterPro"/>
</dbReference>
<evidence type="ECO:0000259" key="10">
    <source>
        <dbReference type="PROSITE" id="PS51340"/>
    </source>
</evidence>
<keyword evidence="8" id="KW-0411">Iron-sulfur</keyword>
<accession>A0A4S9VC64</accession>
<dbReference type="InterPro" id="IPR005302">
    <property type="entry name" value="MoCF_Sase_C"/>
</dbReference>
<dbReference type="CDD" id="cd06185">
    <property type="entry name" value="PDR_like"/>
    <property type="match status" value="1"/>
</dbReference>
<reference evidence="12 13" key="1">
    <citation type="submission" date="2018-10" db="EMBL/GenBank/DDBJ databases">
        <title>Fifty Aureobasidium pullulans genomes reveal a recombining polyextremotolerant generalist.</title>
        <authorList>
            <person name="Gostincar C."/>
            <person name="Turk M."/>
            <person name="Zajc J."/>
            <person name="Gunde-Cimerman N."/>
        </authorList>
    </citation>
    <scope>NUCLEOTIDE SEQUENCE [LARGE SCALE GENOMIC DNA]</scope>
    <source>
        <strain evidence="12 13">EXF-3844</strain>
    </source>
</reference>
<feature type="domain" description="FAD-binding FR-type" evidence="11">
    <location>
        <begin position="270"/>
        <end position="378"/>
    </location>
</feature>
<dbReference type="SUPFAM" id="SSF50800">
    <property type="entry name" value="PK beta-barrel domain-like"/>
    <property type="match status" value="1"/>
</dbReference>
<dbReference type="PROSITE" id="PS51085">
    <property type="entry name" value="2FE2S_FER_2"/>
    <property type="match status" value="1"/>
</dbReference>
<evidence type="ECO:0000256" key="8">
    <source>
        <dbReference type="ARBA" id="ARBA00023014"/>
    </source>
</evidence>
<keyword evidence="5" id="KW-0479">Metal-binding</keyword>
<keyword evidence="2" id="KW-0285">Flavoprotein</keyword>
<evidence type="ECO:0000256" key="2">
    <source>
        <dbReference type="ARBA" id="ARBA00022630"/>
    </source>
</evidence>
<keyword evidence="7" id="KW-0408">Iron</keyword>
<dbReference type="Gene3D" id="3.40.50.80">
    <property type="entry name" value="Nucleotide-binding domain of ferredoxin-NADP reductase (FNR) module"/>
    <property type="match status" value="1"/>
</dbReference>
<dbReference type="InterPro" id="IPR039261">
    <property type="entry name" value="FNR_nucleotide-bd"/>
</dbReference>
<evidence type="ECO:0000256" key="1">
    <source>
        <dbReference type="ARBA" id="ARBA00001917"/>
    </source>
</evidence>
<dbReference type="InterPro" id="IPR012675">
    <property type="entry name" value="Beta-grasp_dom_sf"/>
</dbReference>
<dbReference type="InterPro" id="IPR001041">
    <property type="entry name" value="2Fe-2S_ferredoxin-type"/>
</dbReference>
<dbReference type="SUPFAM" id="SSF54292">
    <property type="entry name" value="2Fe-2S ferredoxin-like"/>
    <property type="match status" value="1"/>
</dbReference>
<evidence type="ECO:0000259" key="11">
    <source>
        <dbReference type="PROSITE" id="PS51384"/>
    </source>
</evidence>
<dbReference type="EMBL" id="QZBN01000246">
    <property type="protein sequence ID" value="THZ49350.1"/>
    <property type="molecule type" value="Genomic_DNA"/>
</dbReference>
<dbReference type="PANTHER" id="PTHR30212">
    <property type="entry name" value="PROTEIN YIIM"/>
    <property type="match status" value="1"/>
</dbReference>
<dbReference type="Gene3D" id="3.10.20.30">
    <property type="match status" value="1"/>
</dbReference>
<comment type="cofactor">
    <cofactor evidence="1">
        <name>FMN</name>
        <dbReference type="ChEBI" id="CHEBI:58210"/>
    </cofactor>
</comment>
<dbReference type="SUPFAM" id="SSF63380">
    <property type="entry name" value="Riboflavin synthase domain-like"/>
    <property type="match status" value="1"/>
</dbReference>
<dbReference type="InterPro" id="IPR036010">
    <property type="entry name" value="2Fe-2S_ferredoxin-like_sf"/>
</dbReference>
<dbReference type="GO" id="GO:0051537">
    <property type="term" value="F:2 iron, 2 sulfur cluster binding"/>
    <property type="evidence" value="ECO:0007669"/>
    <property type="project" value="UniProtKB-KW"/>
</dbReference>
<dbReference type="PROSITE" id="PS51340">
    <property type="entry name" value="MOSC"/>
    <property type="match status" value="1"/>
</dbReference>
<evidence type="ECO:0000256" key="7">
    <source>
        <dbReference type="ARBA" id="ARBA00023004"/>
    </source>
</evidence>
<dbReference type="SUPFAM" id="SSF52343">
    <property type="entry name" value="Ferredoxin reductase-like, C-terminal NADP-linked domain"/>
    <property type="match status" value="1"/>
</dbReference>
<evidence type="ECO:0000313" key="13">
    <source>
        <dbReference type="Proteomes" id="UP000310121"/>
    </source>
</evidence>
<evidence type="ECO:0000256" key="5">
    <source>
        <dbReference type="ARBA" id="ARBA00022723"/>
    </source>
</evidence>
<dbReference type="Pfam" id="PF22290">
    <property type="entry name" value="DmmA-like_N"/>
    <property type="match status" value="1"/>
</dbReference>
<evidence type="ECO:0000256" key="3">
    <source>
        <dbReference type="ARBA" id="ARBA00022643"/>
    </source>
</evidence>
<organism evidence="12 13">
    <name type="scientific">Aureobasidium pullulans</name>
    <name type="common">Black yeast</name>
    <name type="synonym">Pullularia pullulans</name>
    <dbReference type="NCBI Taxonomy" id="5580"/>
    <lineage>
        <taxon>Eukaryota</taxon>
        <taxon>Fungi</taxon>
        <taxon>Dikarya</taxon>
        <taxon>Ascomycota</taxon>
        <taxon>Pezizomycotina</taxon>
        <taxon>Dothideomycetes</taxon>
        <taxon>Dothideomycetidae</taxon>
        <taxon>Dothideales</taxon>
        <taxon>Saccotheciaceae</taxon>
        <taxon>Aureobasidium</taxon>
    </lineage>
</organism>
<dbReference type="PROSITE" id="PS00197">
    <property type="entry name" value="2FE2S_FER_1"/>
    <property type="match status" value="1"/>
</dbReference>
<keyword evidence="4" id="KW-0001">2Fe-2S</keyword>
<dbReference type="GO" id="GO:0030151">
    <property type="term" value="F:molybdenum ion binding"/>
    <property type="evidence" value="ECO:0007669"/>
    <property type="project" value="InterPro"/>
</dbReference>
<dbReference type="PROSITE" id="PS51384">
    <property type="entry name" value="FAD_FR"/>
    <property type="match status" value="1"/>
</dbReference>
<evidence type="ECO:0000256" key="4">
    <source>
        <dbReference type="ARBA" id="ARBA00022714"/>
    </source>
</evidence>
<dbReference type="AlphaFoldDB" id="A0A4S9VC64"/>
<sequence length="581" mass="64472">MLFLFLLFPIHDTKRIGLSSTFRLANMPSIDLTPTPVPSPTTLREIRTSKLKRFGTVLSGIDKRPIQGSLYVSSMGLTDDEHDLTFHGGIDKAIHQYNHSHYPFWQSLYPEAATRFVAGGFGENLVVEELNEDNICVGDLVRIGPQDSTLTGGDNGCVLEVSLPRQPCFKLNQRFGVKNLAPKTHAENKTGWYYRVKEQGYISAGMEIRVISRCQPRWSIARLHHYVHRDKVDLEIAKELVAIDVLGDECKDVFRERLQDAENKAAQRNQTWTDYRVHAKTMETPRIVRLDLQACNIDGPENTTIPVGSYALVKLPNGLKRAYSIVTGNTSLFTLGIALDDNSRGGSSYIHTTLNPGAIIQIGDINRSIKSNGMASHHIFIVGGIGITAFISTMRKLHKINQTFELHYAVRSADEVAFKSLMSEFKAVIHIYDKSKSERMDISQILQNRIWNSHVFTCGPDRMISAVVSAAKDSGMADDEIYYENFSTDTTGDPFTASVVTNARTTNLEVAADKSLLQVMREAGLEVASSCETGSCGTCRIGVKRGKILHKGTGLSTEEQEKEMLCCVSRGQGHIVVELGD</sequence>
<dbReference type="Proteomes" id="UP000310121">
    <property type="component" value="Unassembled WGS sequence"/>
</dbReference>
<dbReference type="Pfam" id="PF03473">
    <property type="entry name" value="MOSC"/>
    <property type="match status" value="1"/>
</dbReference>
<dbReference type="Pfam" id="PF00111">
    <property type="entry name" value="Fer2"/>
    <property type="match status" value="1"/>
</dbReference>
<dbReference type="InterPro" id="IPR017927">
    <property type="entry name" value="FAD-bd_FR_type"/>
</dbReference>
<proteinExistence type="predicted"/>
<feature type="domain" description="2Fe-2S ferredoxin-type" evidence="9">
    <location>
        <begin position="495"/>
        <end position="581"/>
    </location>
</feature>
<dbReference type="InterPro" id="IPR052353">
    <property type="entry name" value="Benzoxazolinone_Detox_Enz"/>
</dbReference>